<dbReference type="GO" id="GO:0016747">
    <property type="term" value="F:acyltransferase activity, transferring groups other than amino-acyl groups"/>
    <property type="evidence" value="ECO:0007669"/>
    <property type="project" value="InterPro"/>
</dbReference>
<protein>
    <submittedName>
        <fullName evidence="2">N-acetyltransferase GCN5</fullName>
    </submittedName>
</protein>
<evidence type="ECO:0000259" key="1">
    <source>
        <dbReference type="PROSITE" id="PS51186"/>
    </source>
</evidence>
<dbReference type="InterPro" id="IPR000182">
    <property type="entry name" value="GNAT_dom"/>
</dbReference>
<dbReference type="InterPro" id="IPR051531">
    <property type="entry name" value="N-acetyltransferase"/>
</dbReference>
<reference evidence="2 3" key="1">
    <citation type="journal article" date="2012" name="J. Bacteriol.">
        <title>Genome of Bacillus macauensis ZFHKF-1, a Long-Chain-Forming Bacterium.</title>
        <authorList>
            <person name="Cai L."/>
            <person name="Zhang T."/>
        </authorList>
    </citation>
    <scope>NUCLEOTIDE SEQUENCE [LARGE SCALE GENOMIC DNA]</scope>
    <source>
        <strain evidence="2 3">ZFHKF-1</strain>
    </source>
</reference>
<organism evidence="2 3">
    <name type="scientific">Fictibacillus macauensis ZFHKF-1</name>
    <dbReference type="NCBI Taxonomy" id="1196324"/>
    <lineage>
        <taxon>Bacteria</taxon>
        <taxon>Bacillati</taxon>
        <taxon>Bacillota</taxon>
        <taxon>Bacilli</taxon>
        <taxon>Bacillales</taxon>
        <taxon>Fictibacillaceae</taxon>
        <taxon>Fictibacillus</taxon>
    </lineage>
</organism>
<gene>
    <name evidence="2" type="ORF">A374_00395</name>
</gene>
<dbReference type="PATRIC" id="fig|1196324.3.peg.80"/>
<dbReference type="PANTHER" id="PTHR43792">
    <property type="entry name" value="GNAT FAMILY, PUTATIVE (AFU_ORTHOLOGUE AFUA_3G00765)-RELATED-RELATED"/>
    <property type="match status" value="1"/>
</dbReference>
<dbReference type="RefSeq" id="WP_007200190.1">
    <property type="nucleotide sequence ID" value="NZ_AKKV01000005.1"/>
</dbReference>
<dbReference type="STRING" id="1196324.A374_00395"/>
<accession>I8AN00</accession>
<dbReference type="eggNOG" id="COG1670">
    <property type="taxonomic scope" value="Bacteria"/>
</dbReference>
<proteinExistence type="predicted"/>
<dbReference type="Pfam" id="PF13302">
    <property type="entry name" value="Acetyltransf_3"/>
    <property type="match status" value="1"/>
</dbReference>
<dbReference type="Proteomes" id="UP000004080">
    <property type="component" value="Unassembled WGS sequence"/>
</dbReference>
<dbReference type="AlphaFoldDB" id="I8AN00"/>
<keyword evidence="2" id="KW-0808">Transferase</keyword>
<dbReference type="SUPFAM" id="SSF55729">
    <property type="entry name" value="Acyl-CoA N-acyltransferases (Nat)"/>
    <property type="match status" value="1"/>
</dbReference>
<feature type="domain" description="N-acetyltransferase" evidence="1">
    <location>
        <begin position="9"/>
        <end position="173"/>
    </location>
</feature>
<comment type="caution">
    <text evidence="2">The sequence shown here is derived from an EMBL/GenBank/DDBJ whole genome shotgun (WGS) entry which is preliminary data.</text>
</comment>
<evidence type="ECO:0000313" key="3">
    <source>
        <dbReference type="Proteomes" id="UP000004080"/>
    </source>
</evidence>
<dbReference type="EMBL" id="AKKV01000005">
    <property type="protein sequence ID" value="EIT87387.1"/>
    <property type="molecule type" value="Genomic_DNA"/>
</dbReference>
<sequence>MKELLTHRLRLRQWELGDAPALYDYAKRAEVGPRAGWAPHQSLQESEEVVALFIAEQDCYAIEHLESGIVIGSIGLHLRKPDETITHDRQREIGYVLHPDYWGQGYVPEAVKEVIRYSFQELFLETIWCGHFDFNDQSRRVNEKCHFHYQFSKQEQLKRLNNQEVTVLYYTIQRNQYKYVNKQDQER</sequence>
<dbReference type="PROSITE" id="PS51186">
    <property type="entry name" value="GNAT"/>
    <property type="match status" value="1"/>
</dbReference>
<dbReference type="OrthoDB" id="9785602at2"/>
<evidence type="ECO:0000313" key="2">
    <source>
        <dbReference type="EMBL" id="EIT87387.1"/>
    </source>
</evidence>
<dbReference type="Gene3D" id="3.40.630.30">
    <property type="match status" value="1"/>
</dbReference>
<keyword evidence="3" id="KW-1185">Reference proteome</keyword>
<name>I8AN00_9BACL</name>
<dbReference type="InterPro" id="IPR016181">
    <property type="entry name" value="Acyl_CoA_acyltransferase"/>
</dbReference>